<dbReference type="Gene3D" id="2.60.40.2160">
    <property type="entry name" value="Interleukin-17 receptor A/B, fibronectin-III-like domain 1"/>
    <property type="match status" value="1"/>
</dbReference>
<evidence type="ECO:0000256" key="9">
    <source>
        <dbReference type="SAM" id="Phobius"/>
    </source>
</evidence>
<dbReference type="InterPro" id="IPR038683">
    <property type="entry name" value="IL17RA/B_FnIII-like_1_sf"/>
</dbReference>
<keyword evidence="2" id="KW-1003">Cell membrane</keyword>
<sequence length="432" mass="47499">MMWGATLILMSFVAAQVTSQEIKVQCHEFNDLPPSSEPSPSELANLTVMLVKVRGEDMLNISWAVNIDGSHEYLTGIRIVISGQTPYHCEYHPAFAKPYLQGSSYGFYVIQAANLPLGPPERFSYKFTMISVPRSATVTSKYVTVPTGNLFKYFTAAEITSESSKVAVHGDVNFTGTVVAIFGGLVGLIILSSCYIVYKRCGASFATLLGFRKLPTSPVIPIPVLVVYPAENSAFQQAVVELAEFLQWHGGCSVAVDMWQQGKIAELGPMRWLAEQAKAAHRVLIVCPQPSSQRSHSPLNHSFPEPSIPAAAHDLYPLILNMVASHAKSASDLARFWVVQLGEQQDKKPCNLAPQLMACKTFCLMKDLNKLCRSLHTQSQDGKKMSNLIFRPAIDYSEKCTVNIREAVEKLGGRQSSIFREGEPLRSVVAVV</sequence>
<dbReference type="GO" id="GO:0005886">
    <property type="term" value="C:plasma membrane"/>
    <property type="evidence" value="ECO:0007669"/>
    <property type="project" value="UniProtKB-SubCell"/>
</dbReference>
<reference evidence="12" key="1">
    <citation type="journal article" date="2017" name="Fish Shellfish Immunol.">
        <title>Characterization and expression analysis of six interleukin-17 receptor genes in grouper (Epinephelus coioides) after Cryptocaryon irritans infection.</title>
        <authorList>
            <person name="Jiang B."/>
            <person name="Li Y.W."/>
            <person name="Hu Y.Z."/>
            <person name="Luo H.L."/>
            <person name="Li A.X."/>
        </authorList>
    </citation>
    <scope>NUCLEOTIDE SEQUENCE</scope>
</reference>
<feature type="chain" id="PRO_5012199932" evidence="10">
    <location>
        <begin position="20"/>
        <end position="432"/>
    </location>
</feature>
<keyword evidence="8" id="KW-0325">Glycoprotein</keyword>
<dbReference type="Pfam" id="PF08357">
    <property type="entry name" value="SEFIR"/>
    <property type="match status" value="1"/>
</dbReference>
<proteinExistence type="evidence at transcript level"/>
<protein>
    <submittedName>
        <fullName evidence="12">Interleukin 17 receptor B</fullName>
    </submittedName>
</protein>
<dbReference type="AlphaFoldDB" id="A0A286LNP5"/>
<keyword evidence="6 9" id="KW-0472">Membrane</keyword>
<evidence type="ECO:0000256" key="7">
    <source>
        <dbReference type="ARBA" id="ARBA00023170"/>
    </source>
</evidence>
<accession>A0A286LNP5</accession>
<feature type="domain" description="SEFIR" evidence="11">
    <location>
        <begin position="221"/>
        <end position="373"/>
    </location>
</feature>
<dbReference type="GO" id="GO:0030368">
    <property type="term" value="F:interleukin-17 receptor activity"/>
    <property type="evidence" value="ECO:0007669"/>
    <property type="project" value="InterPro"/>
</dbReference>
<keyword evidence="3 9" id="KW-0812">Transmembrane</keyword>
<dbReference type="EMBL" id="MF196895">
    <property type="protein sequence ID" value="ASU91963.1"/>
    <property type="molecule type" value="mRNA"/>
</dbReference>
<evidence type="ECO:0000256" key="8">
    <source>
        <dbReference type="ARBA" id="ARBA00023180"/>
    </source>
</evidence>
<comment type="subcellular location">
    <subcellularLocation>
        <location evidence="1">Cell membrane</location>
        <topology evidence="1">Single-pass type I membrane protein</topology>
    </subcellularLocation>
</comment>
<dbReference type="InterPro" id="IPR013568">
    <property type="entry name" value="SEFIR_dom"/>
</dbReference>
<evidence type="ECO:0000256" key="1">
    <source>
        <dbReference type="ARBA" id="ARBA00004251"/>
    </source>
</evidence>
<name>A0A286LNP5_EPICO</name>
<evidence type="ECO:0000256" key="5">
    <source>
        <dbReference type="ARBA" id="ARBA00022989"/>
    </source>
</evidence>
<keyword evidence="7 12" id="KW-0675">Receptor</keyword>
<evidence type="ECO:0000256" key="6">
    <source>
        <dbReference type="ARBA" id="ARBA00023136"/>
    </source>
</evidence>
<dbReference type="PANTHER" id="PTHR15583:SF11">
    <property type="entry name" value="INTERLEUKIN-17 RECEPTOR B"/>
    <property type="match status" value="1"/>
</dbReference>
<evidence type="ECO:0000256" key="10">
    <source>
        <dbReference type="SAM" id="SignalP"/>
    </source>
</evidence>
<evidence type="ECO:0000256" key="3">
    <source>
        <dbReference type="ARBA" id="ARBA00022692"/>
    </source>
</evidence>
<evidence type="ECO:0000259" key="11">
    <source>
        <dbReference type="PROSITE" id="PS51534"/>
    </source>
</evidence>
<dbReference type="InterPro" id="IPR039465">
    <property type="entry name" value="IL-17_rcpt-like"/>
</dbReference>
<dbReference type="Gene3D" id="3.40.50.11530">
    <property type="match status" value="1"/>
</dbReference>
<keyword evidence="4 10" id="KW-0732">Signal</keyword>
<evidence type="ECO:0000313" key="12">
    <source>
        <dbReference type="EMBL" id="ASU91963.1"/>
    </source>
</evidence>
<evidence type="ECO:0000256" key="2">
    <source>
        <dbReference type="ARBA" id="ARBA00022475"/>
    </source>
</evidence>
<feature type="transmembrane region" description="Helical" evidence="9">
    <location>
        <begin position="174"/>
        <end position="198"/>
    </location>
</feature>
<dbReference type="PANTHER" id="PTHR15583">
    <property type="entry name" value="INTERLEUKIN-17 RECEPTOR"/>
    <property type="match status" value="1"/>
</dbReference>
<organism evidence="12">
    <name type="scientific">Epinephelus coioides</name>
    <name type="common">Orange-spotted grouper</name>
    <name type="synonym">Epinephelus nebulosus</name>
    <dbReference type="NCBI Taxonomy" id="94232"/>
    <lineage>
        <taxon>Eukaryota</taxon>
        <taxon>Metazoa</taxon>
        <taxon>Chordata</taxon>
        <taxon>Craniata</taxon>
        <taxon>Vertebrata</taxon>
        <taxon>Euteleostomi</taxon>
        <taxon>Actinopterygii</taxon>
        <taxon>Neopterygii</taxon>
        <taxon>Teleostei</taxon>
        <taxon>Neoteleostei</taxon>
        <taxon>Acanthomorphata</taxon>
        <taxon>Eupercaria</taxon>
        <taxon>Perciformes</taxon>
        <taxon>Serranoidei</taxon>
        <taxon>Serranidae</taxon>
        <taxon>Epinephelinae</taxon>
        <taxon>Epinephelini</taxon>
        <taxon>Epinephelus</taxon>
    </lineage>
</organism>
<keyword evidence="5 9" id="KW-1133">Transmembrane helix</keyword>
<feature type="signal peptide" evidence="10">
    <location>
        <begin position="1"/>
        <end position="19"/>
    </location>
</feature>
<dbReference type="PROSITE" id="PS51534">
    <property type="entry name" value="SEFIR"/>
    <property type="match status" value="1"/>
</dbReference>
<evidence type="ECO:0000256" key="4">
    <source>
        <dbReference type="ARBA" id="ARBA00022729"/>
    </source>
</evidence>